<sequence length="29" mass="3333">SIETLNFRSQENEQVAFTTNYYGSDCDVT</sequence>
<name>X1TZX0_9ZZZZ</name>
<dbReference type="AlphaFoldDB" id="X1TZX0"/>
<proteinExistence type="predicted"/>
<gene>
    <name evidence="1" type="ORF">S12H4_26880</name>
</gene>
<organism evidence="1">
    <name type="scientific">marine sediment metagenome</name>
    <dbReference type="NCBI Taxonomy" id="412755"/>
    <lineage>
        <taxon>unclassified sequences</taxon>
        <taxon>metagenomes</taxon>
        <taxon>ecological metagenomes</taxon>
    </lineage>
</organism>
<evidence type="ECO:0000313" key="1">
    <source>
        <dbReference type="EMBL" id="GAI93115.1"/>
    </source>
</evidence>
<feature type="non-terminal residue" evidence="1">
    <location>
        <position position="1"/>
    </location>
</feature>
<reference evidence="1" key="1">
    <citation type="journal article" date="2014" name="Front. Microbiol.">
        <title>High frequency of phylogenetically diverse reductive dehalogenase-homologous genes in deep subseafloor sedimentary metagenomes.</title>
        <authorList>
            <person name="Kawai M."/>
            <person name="Futagami T."/>
            <person name="Toyoda A."/>
            <person name="Takaki Y."/>
            <person name="Nishi S."/>
            <person name="Hori S."/>
            <person name="Arai W."/>
            <person name="Tsubouchi T."/>
            <person name="Morono Y."/>
            <person name="Uchiyama I."/>
            <person name="Ito T."/>
            <person name="Fujiyama A."/>
            <person name="Inagaki F."/>
            <person name="Takami H."/>
        </authorList>
    </citation>
    <scope>NUCLEOTIDE SEQUENCE</scope>
    <source>
        <strain evidence="1">Expedition CK06-06</strain>
    </source>
</reference>
<comment type="caution">
    <text evidence="1">The sequence shown here is derived from an EMBL/GenBank/DDBJ whole genome shotgun (WGS) entry which is preliminary data.</text>
</comment>
<accession>X1TZX0</accession>
<protein>
    <submittedName>
        <fullName evidence="1">Uncharacterized protein</fullName>
    </submittedName>
</protein>
<dbReference type="EMBL" id="BARW01015298">
    <property type="protein sequence ID" value="GAI93115.1"/>
    <property type="molecule type" value="Genomic_DNA"/>
</dbReference>